<dbReference type="SUPFAM" id="SSF53335">
    <property type="entry name" value="S-adenosyl-L-methionine-dependent methyltransferases"/>
    <property type="match status" value="1"/>
</dbReference>
<dbReference type="EC" id="2.1.1.33" evidence="7"/>
<feature type="binding site" evidence="7">
    <location>
        <position position="135"/>
    </location>
    <ligand>
        <name>S-adenosyl-L-methionine</name>
        <dbReference type="ChEBI" id="CHEBI:59789"/>
    </ligand>
</feature>
<dbReference type="RefSeq" id="WP_153719182.1">
    <property type="nucleotide sequence ID" value="NZ_WJPP01000002.1"/>
</dbReference>
<reference evidence="8 9" key="1">
    <citation type="submission" date="2019-11" db="EMBL/GenBank/DDBJ databases">
        <authorList>
            <person name="Zhang X.Y."/>
        </authorList>
    </citation>
    <scope>NUCLEOTIDE SEQUENCE [LARGE SCALE GENOMIC DNA]</scope>
    <source>
        <strain evidence="8 9">C176</strain>
    </source>
</reference>
<comment type="caution">
    <text evidence="8">The sequence shown here is derived from an EMBL/GenBank/DDBJ whole genome shotgun (WGS) entry which is preliminary data.</text>
</comment>
<dbReference type="PANTHER" id="PTHR23417">
    <property type="entry name" value="3-DEOXY-D-MANNO-OCTULOSONIC-ACID TRANSFERASE/TRNA GUANINE-N 7 - -METHYLTRANSFERASE"/>
    <property type="match status" value="1"/>
</dbReference>
<keyword evidence="9" id="KW-1185">Reference proteome</keyword>
<dbReference type="PANTHER" id="PTHR23417:SF14">
    <property type="entry name" value="PENTACOTRIPEPTIDE-REPEAT REGION OF PRORP DOMAIN-CONTAINING PROTEIN"/>
    <property type="match status" value="1"/>
</dbReference>
<feature type="binding site" evidence="7">
    <location>
        <position position="139"/>
    </location>
    <ligand>
        <name>substrate</name>
    </ligand>
</feature>
<evidence type="ECO:0000256" key="1">
    <source>
        <dbReference type="ARBA" id="ARBA00000142"/>
    </source>
</evidence>
<evidence type="ECO:0000313" key="8">
    <source>
        <dbReference type="EMBL" id="MRH78150.1"/>
    </source>
</evidence>
<evidence type="ECO:0000256" key="2">
    <source>
        <dbReference type="ARBA" id="ARBA00003015"/>
    </source>
</evidence>
<evidence type="ECO:0000256" key="3">
    <source>
        <dbReference type="ARBA" id="ARBA00022603"/>
    </source>
</evidence>
<feature type="binding site" evidence="7">
    <location>
        <position position="85"/>
    </location>
    <ligand>
        <name>S-adenosyl-L-methionine</name>
        <dbReference type="ChEBI" id="CHEBI:59789"/>
    </ligand>
</feature>
<name>A0A6N7QR84_9GAMM</name>
<dbReference type="InterPro" id="IPR055361">
    <property type="entry name" value="tRNA_methyltr_TrmB_bact"/>
</dbReference>
<protein>
    <recommendedName>
        <fullName evidence="7">tRNA (guanine-N(7)-)-methyltransferase</fullName>
        <ecNumber evidence="7">2.1.1.33</ecNumber>
    </recommendedName>
    <alternativeName>
        <fullName evidence="7">tRNA (guanine(46)-N(7))-methyltransferase</fullName>
    </alternativeName>
    <alternativeName>
        <fullName evidence="7">tRNA(m7G46)-methyltransferase</fullName>
    </alternativeName>
</protein>
<dbReference type="Gene3D" id="3.40.50.150">
    <property type="entry name" value="Vaccinia Virus protein VP39"/>
    <property type="match status" value="1"/>
</dbReference>
<feature type="binding site" evidence="7">
    <location>
        <position position="171"/>
    </location>
    <ligand>
        <name>substrate</name>
    </ligand>
</feature>
<evidence type="ECO:0000256" key="4">
    <source>
        <dbReference type="ARBA" id="ARBA00022679"/>
    </source>
</evidence>
<dbReference type="GO" id="GO:0043527">
    <property type="term" value="C:tRNA methyltransferase complex"/>
    <property type="evidence" value="ECO:0007669"/>
    <property type="project" value="TreeGrafter"/>
</dbReference>
<feature type="binding site" evidence="7">
    <location>
        <position position="60"/>
    </location>
    <ligand>
        <name>S-adenosyl-L-methionine</name>
        <dbReference type="ChEBI" id="CHEBI:59789"/>
    </ligand>
</feature>
<dbReference type="Proteomes" id="UP000433788">
    <property type="component" value="Unassembled WGS sequence"/>
</dbReference>
<comment type="catalytic activity">
    <reaction evidence="1 7">
        <text>guanosine(46) in tRNA + S-adenosyl-L-methionine = N(7)-methylguanosine(46) in tRNA + S-adenosyl-L-homocysteine</text>
        <dbReference type="Rhea" id="RHEA:42708"/>
        <dbReference type="Rhea" id="RHEA-COMP:10188"/>
        <dbReference type="Rhea" id="RHEA-COMP:10189"/>
        <dbReference type="ChEBI" id="CHEBI:57856"/>
        <dbReference type="ChEBI" id="CHEBI:59789"/>
        <dbReference type="ChEBI" id="CHEBI:74269"/>
        <dbReference type="ChEBI" id="CHEBI:74480"/>
        <dbReference type="EC" id="2.1.1.33"/>
    </reaction>
</comment>
<feature type="binding site" evidence="7">
    <location>
        <position position="112"/>
    </location>
    <ligand>
        <name>S-adenosyl-L-methionine</name>
        <dbReference type="ChEBI" id="CHEBI:59789"/>
    </ligand>
</feature>
<gene>
    <name evidence="7 8" type="primary">trmB</name>
    <name evidence="8" type="ORF">GH984_05465</name>
</gene>
<keyword evidence="6 7" id="KW-0819">tRNA processing</keyword>
<dbReference type="HAMAP" id="MF_01057">
    <property type="entry name" value="tRNA_methyltr_TrmB"/>
    <property type="match status" value="1"/>
</dbReference>
<dbReference type="InterPro" id="IPR029063">
    <property type="entry name" value="SAM-dependent_MTases_sf"/>
</dbReference>
<dbReference type="InterPro" id="IPR003358">
    <property type="entry name" value="tRNA_(Gua-N-7)_MeTrfase_Trmb"/>
</dbReference>
<sequence length="231" mass="26185">MNDSNPQQRIIRSFVRREGRLTDGQIRALEQLYPLYGVDWTDGPLDLNRLFVKPGPVVLDIGFGDGEALAAMAITHPEYNYLGLEVYRAGTGKLLRRIEADGISNLKVMLTDATEFLKAGVASASLAGVQLFFPDPWPKKRHHKRRMVQPEWLTMVADRLQPGGFLHMATDWAEYADWMLELTNQAPDFENPHRGFASNVTARPSSRFERRGLRKGHQVFDLILLRRAGTL</sequence>
<evidence type="ECO:0000256" key="6">
    <source>
        <dbReference type="ARBA" id="ARBA00022694"/>
    </source>
</evidence>
<evidence type="ECO:0000313" key="9">
    <source>
        <dbReference type="Proteomes" id="UP000433788"/>
    </source>
</evidence>
<evidence type="ECO:0000256" key="5">
    <source>
        <dbReference type="ARBA" id="ARBA00022691"/>
    </source>
</evidence>
<dbReference type="GO" id="GO:0008176">
    <property type="term" value="F:tRNA (guanine(46)-N7)-methyltransferase activity"/>
    <property type="evidence" value="ECO:0007669"/>
    <property type="project" value="UniProtKB-UniRule"/>
</dbReference>
<comment type="similarity">
    <text evidence="7">Belongs to the class I-like SAM-binding methyltransferase superfamily. TrmB family.</text>
</comment>
<keyword evidence="4 7" id="KW-0808">Transferase</keyword>
<comment type="function">
    <text evidence="2 7">Catalyzes the formation of N(7)-methylguanine at position 46 (m7G46) in tRNA.</text>
</comment>
<dbReference type="AlphaFoldDB" id="A0A6N7QR84"/>
<dbReference type="EMBL" id="WJPP01000002">
    <property type="protein sequence ID" value="MRH78150.1"/>
    <property type="molecule type" value="Genomic_DNA"/>
</dbReference>
<evidence type="ECO:0000256" key="7">
    <source>
        <dbReference type="HAMAP-Rule" id="MF_01057"/>
    </source>
</evidence>
<dbReference type="Pfam" id="PF02390">
    <property type="entry name" value="Methyltransf_4"/>
    <property type="match status" value="1"/>
</dbReference>
<dbReference type="UniPathway" id="UPA00989"/>
<dbReference type="NCBIfam" id="TIGR00091">
    <property type="entry name" value="tRNA (guanosine(46)-N7)-methyltransferase TrmB"/>
    <property type="match status" value="1"/>
</dbReference>
<dbReference type="PROSITE" id="PS51625">
    <property type="entry name" value="SAM_MT_TRMB"/>
    <property type="match status" value="1"/>
</dbReference>
<accession>A0A6N7QR84</accession>
<keyword evidence="5 7" id="KW-0949">S-adenosyl-L-methionine</keyword>
<comment type="pathway">
    <text evidence="7">tRNA modification; N(7)-methylguanine-tRNA biosynthesis.</text>
</comment>
<keyword evidence="3 7" id="KW-0489">Methyltransferase</keyword>
<dbReference type="CDD" id="cd02440">
    <property type="entry name" value="AdoMet_MTases"/>
    <property type="match status" value="1"/>
</dbReference>
<proteinExistence type="inferred from homology"/>
<organism evidence="8 9">
    <name type="scientific">Spiribacter salilacus</name>
    <dbReference type="NCBI Taxonomy" id="2664894"/>
    <lineage>
        <taxon>Bacteria</taxon>
        <taxon>Pseudomonadati</taxon>
        <taxon>Pseudomonadota</taxon>
        <taxon>Gammaproteobacteria</taxon>
        <taxon>Chromatiales</taxon>
        <taxon>Ectothiorhodospiraceae</taxon>
        <taxon>Spiribacter</taxon>
    </lineage>
</organism>
<comment type="caution">
    <text evidence="7">Lacks conserved residue(s) required for the propagation of feature annotation.</text>
</comment>